<comment type="caution">
    <text evidence="1">The sequence shown here is derived from an EMBL/GenBank/DDBJ whole genome shotgun (WGS) entry which is preliminary data.</text>
</comment>
<reference evidence="1 2" key="1">
    <citation type="journal article" date="2021" name="Commun. Biol.">
        <title>Genomic insights into the host specific adaptation of the Pneumocystis genus.</title>
        <authorList>
            <person name="Cisse O.H."/>
            <person name="Ma L."/>
            <person name="Dekker J.P."/>
            <person name="Khil P.P."/>
            <person name="Youn J.-H."/>
            <person name="Brenchley J.M."/>
            <person name="Blair R."/>
            <person name="Pahar B."/>
            <person name="Chabe M."/>
            <person name="Van Rompay K.K.A."/>
            <person name="Keesler R."/>
            <person name="Sukura A."/>
            <person name="Hirsch V."/>
            <person name="Kutty G."/>
            <person name="Liu Y."/>
            <person name="Peng L."/>
            <person name="Chen J."/>
            <person name="Song J."/>
            <person name="Weissenbacher-Lang C."/>
            <person name="Xu J."/>
            <person name="Upham N.S."/>
            <person name="Stajich J.E."/>
            <person name="Cuomo C.A."/>
            <person name="Cushion M.T."/>
            <person name="Kovacs J.A."/>
        </authorList>
    </citation>
    <scope>NUCLEOTIDE SEQUENCE [LARGE SCALE GENOMIC DNA]</scope>
    <source>
        <strain evidence="1 2">RABM</strain>
    </source>
</reference>
<evidence type="ECO:0000313" key="2">
    <source>
        <dbReference type="Proteomes" id="UP000768646"/>
    </source>
</evidence>
<keyword evidence="2" id="KW-1185">Reference proteome</keyword>
<organism evidence="1 2">
    <name type="scientific">Pneumocystis oryctolagi</name>
    <dbReference type="NCBI Taxonomy" id="42067"/>
    <lineage>
        <taxon>Eukaryota</taxon>
        <taxon>Fungi</taxon>
        <taxon>Dikarya</taxon>
        <taxon>Ascomycota</taxon>
        <taxon>Taphrinomycotina</taxon>
        <taxon>Pneumocystomycetes</taxon>
        <taxon>Pneumocystaceae</taxon>
        <taxon>Pneumocystis</taxon>
    </lineage>
</organism>
<protein>
    <submittedName>
        <fullName evidence="1">Uncharacterized protein</fullName>
    </submittedName>
</protein>
<evidence type="ECO:0000313" key="1">
    <source>
        <dbReference type="EMBL" id="KAG4303853.1"/>
    </source>
</evidence>
<dbReference type="Proteomes" id="UP000768646">
    <property type="component" value="Unassembled WGS sequence"/>
</dbReference>
<accession>A0ACB7C8M8</accession>
<sequence length="233" mass="27075">MLVLGITGSIGTGKSTVSKILQSIRPWQLIDTDIVAKETILPGNKCYKKINNYFGKKIIKEDGNININLLGQIVFSNPYERKILNKIVHPEVLKITLFRIFKAWIRGEDVVIIDVPLLFESGFDYLCGKIICVACQENIQIQRLKVRNNYTREEAEKRIQSQMPLSDKIRLADIVIWNDGNKKDLEIKVETLIKNIQPTKTRHLLEWTIPIFTIISVIYIITKRWLLRKKIFR</sequence>
<name>A0ACB7C8M8_9ASCO</name>
<dbReference type="EMBL" id="JABTEG010000018">
    <property type="protein sequence ID" value="KAG4303853.1"/>
    <property type="molecule type" value="Genomic_DNA"/>
</dbReference>
<gene>
    <name evidence="1" type="ORF">PORY_002741</name>
</gene>
<proteinExistence type="predicted"/>